<evidence type="ECO:0000313" key="1">
    <source>
        <dbReference type="EMBL" id="MBB4081153.1"/>
    </source>
</evidence>
<dbReference type="Proteomes" id="UP000576209">
    <property type="component" value="Unassembled WGS sequence"/>
</dbReference>
<protein>
    <recommendedName>
        <fullName evidence="3">Apea-like HEPN domain-containing protein</fullName>
    </recommendedName>
</protein>
<organism evidence="1 2">
    <name type="scientific">Neolewinella aquimaris</name>
    <dbReference type="NCBI Taxonomy" id="1835722"/>
    <lineage>
        <taxon>Bacteria</taxon>
        <taxon>Pseudomonadati</taxon>
        <taxon>Bacteroidota</taxon>
        <taxon>Saprospiria</taxon>
        <taxon>Saprospirales</taxon>
        <taxon>Lewinellaceae</taxon>
        <taxon>Neolewinella</taxon>
    </lineage>
</organism>
<accession>A0A840EB32</accession>
<evidence type="ECO:0008006" key="3">
    <source>
        <dbReference type="Google" id="ProtNLM"/>
    </source>
</evidence>
<evidence type="ECO:0000313" key="2">
    <source>
        <dbReference type="Proteomes" id="UP000576209"/>
    </source>
</evidence>
<proteinExistence type="predicted"/>
<sequence>MKNGKKHYTVNYPGFIGLQDNSEYTISLNGKFYIVKIVSKSLPIVVREFDNEFVVKNTKFILPRDGDQLIDITLKKDISPSFSEAAQLIDKDEFYFIIDSEEQNTRTYSNTYYTKLYLKFEVDDIDDDDESKRLFWKYLHNFVQMYKRASDDFILQFSETFHKNAILIYETTWEYSDSDLQFEELERLEFTKHKGFFKPSLSTVSLADYRTNTPSAHYDLEDNTKALKEITQSEYEYNDNEDWSVDLFIKAKEELFHNKNYKYALLDSFIFIESLVGSLVTSAKIERGLSKSTIKNYEKDIGISYQINIELPLLFPSFVGENKAIISDLNKIRKIRNDIVHKGKVVTGEEAAIAIKTVQKFVDIINKNATNIAPSSSRR</sequence>
<comment type="caution">
    <text evidence="1">The sequence shown here is derived from an EMBL/GenBank/DDBJ whole genome shotgun (WGS) entry which is preliminary data.</text>
</comment>
<dbReference type="EMBL" id="JACIFF010000020">
    <property type="protein sequence ID" value="MBB4081153.1"/>
    <property type="molecule type" value="Genomic_DNA"/>
</dbReference>
<dbReference type="AlphaFoldDB" id="A0A840EB32"/>
<dbReference type="RefSeq" id="WP_183497378.1">
    <property type="nucleotide sequence ID" value="NZ_JACIFF010000020.1"/>
</dbReference>
<gene>
    <name evidence="1" type="ORF">GGR28_003801</name>
</gene>
<keyword evidence="2" id="KW-1185">Reference proteome</keyword>
<name>A0A840EB32_9BACT</name>
<reference evidence="1 2" key="1">
    <citation type="submission" date="2020-08" db="EMBL/GenBank/DDBJ databases">
        <title>Genomic Encyclopedia of Type Strains, Phase IV (KMG-IV): sequencing the most valuable type-strain genomes for metagenomic binning, comparative biology and taxonomic classification.</title>
        <authorList>
            <person name="Goeker M."/>
        </authorList>
    </citation>
    <scope>NUCLEOTIDE SEQUENCE [LARGE SCALE GENOMIC DNA]</scope>
    <source>
        <strain evidence="1 2">DSM 105137</strain>
    </source>
</reference>